<evidence type="ECO:0000313" key="1">
    <source>
        <dbReference type="EMBL" id="GAA0871616.1"/>
    </source>
</evidence>
<accession>A0ABP3XQN7</accession>
<proteinExistence type="predicted"/>
<name>A0ABP3XQN7_9FLAO</name>
<organism evidence="1 2">
    <name type="scientific">Gangjinia marincola</name>
    <dbReference type="NCBI Taxonomy" id="578463"/>
    <lineage>
        <taxon>Bacteria</taxon>
        <taxon>Pseudomonadati</taxon>
        <taxon>Bacteroidota</taxon>
        <taxon>Flavobacteriia</taxon>
        <taxon>Flavobacteriales</taxon>
        <taxon>Flavobacteriaceae</taxon>
        <taxon>Gangjinia</taxon>
    </lineage>
</organism>
<dbReference type="InterPro" id="IPR023346">
    <property type="entry name" value="Lysozyme-like_dom_sf"/>
</dbReference>
<dbReference type="SUPFAM" id="SSF53955">
    <property type="entry name" value="Lysozyme-like"/>
    <property type="match status" value="1"/>
</dbReference>
<dbReference type="RefSeq" id="WP_343764102.1">
    <property type="nucleotide sequence ID" value="NZ_BAAAFG010000005.1"/>
</dbReference>
<reference evidence="2" key="1">
    <citation type="journal article" date="2019" name="Int. J. Syst. Evol. Microbiol.">
        <title>The Global Catalogue of Microorganisms (GCM) 10K type strain sequencing project: providing services to taxonomists for standard genome sequencing and annotation.</title>
        <authorList>
            <consortium name="The Broad Institute Genomics Platform"/>
            <consortium name="The Broad Institute Genome Sequencing Center for Infectious Disease"/>
            <person name="Wu L."/>
            <person name="Ma J."/>
        </authorList>
    </citation>
    <scope>NUCLEOTIDE SEQUENCE [LARGE SCALE GENOMIC DNA]</scope>
    <source>
        <strain evidence="2">JCM 16082</strain>
    </source>
</reference>
<evidence type="ECO:0000313" key="2">
    <source>
        <dbReference type="Proteomes" id="UP001500507"/>
    </source>
</evidence>
<keyword evidence="2" id="KW-1185">Reference proteome</keyword>
<protein>
    <submittedName>
        <fullName evidence="1">Peptidoglycan-binding protein LysM</fullName>
    </submittedName>
</protein>
<dbReference type="EMBL" id="BAAAFG010000005">
    <property type="protein sequence ID" value="GAA0871616.1"/>
    <property type="molecule type" value="Genomic_DNA"/>
</dbReference>
<dbReference type="Proteomes" id="UP001500507">
    <property type="component" value="Unassembled WGS sequence"/>
</dbReference>
<gene>
    <name evidence="1" type="ORF">GCM10009117_07620</name>
</gene>
<comment type="caution">
    <text evidence="1">The sequence shown here is derived from an EMBL/GenBank/DDBJ whole genome shotgun (WGS) entry which is preliminary data.</text>
</comment>
<sequence length="215" mass="24155">MKKGILYSTFLSLVGIFAFSAFSSGDKVMTYYFAKTDLPEYYTVAEPNAFLESGIDERVYFPSLGDGYLGFKEALGFQESGGDYFVINQFGYRGKYQFGRSTLNTLGLYDVREFLNSPLLQEKAFYANCARNKWVLRRDIKRFEGKWINGVKVTESGILAAAHLAGPGSVKGFLRSYGEKEFADGFGTTISYYLKKFAGYDLSFIKADKEASITE</sequence>